<keyword evidence="3" id="KW-1185">Reference proteome</keyword>
<sequence>MGLGEILEEIRSVGRVSWQLTDDALASSLLDVCSAIHGLEALRYRLISDMNERGASRPGTPVSPPGWRAAPR</sequence>
<name>A0A5A7S361_9NOCA</name>
<feature type="region of interest" description="Disordered" evidence="1">
    <location>
        <begin position="52"/>
        <end position="72"/>
    </location>
</feature>
<dbReference type="EMBL" id="VLNY01000025">
    <property type="protein sequence ID" value="KAA0016778.1"/>
    <property type="molecule type" value="Genomic_DNA"/>
</dbReference>
<evidence type="ECO:0000313" key="3">
    <source>
        <dbReference type="Proteomes" id="UP000322244"/>
    </source>
</evidence>
<evidence type="ECO:0000313" key="2">
    <source>
        <dbReference type="EMBL" id="KAA0016778.1"/>
    </source>
</evidence>
<dbReference type="AlphaFoldDB" id="A0A5A7S361"/>
<comment type="caution">
    <text evidence="2">The sequence shown here is derived from an EMBL/GenBank/DDBJ whole genome shotgun (WGS) entry which is preliminary data.</text>
</comment>
<organism evidence="2 3">
    <name type="scientific">Antrihabitans cavernicola</name>
    <dbReference type="NCBI Taxonomy" id="2495913"/>
    <lineage>
        <taxon>Bacteria</taxon>
        <taxon>Bacillati</taxon>
        <taxon>Actinomycetota</taxon>
        <taxon>Actinomycetes</taxon>
        <taxon>Mycobacteriales</taxon>
        <taxon>Nocardiaceae</taxon>
        <taxon>Antrihabitans</taxon>
    </lineage>
</organism>
<dbReference type="RefSeq" id="WP_149433158.1">
    <property type="nucleotide sequence ID" value="NZ_VLNY01000025.1"/>
</dbReference>
<gene>
    <name evidence="2" type="ORF">FOY51_25905</name>
</gene>
<protein>
    <submittedName>
        <fullName evidence="2">Uncharacterized protein</fullName>
    </submittedName>
</protein>
<accession>A0A5A7S361</accession>
<evidence type="ECO:0000256" key="1">
    <source>
        <dbReference type="SAM" id="MobiDB-lite"/>
    </source>
</evidence>
<reference evidence="2 3" key="1">
    <citation type="submission" date="2019-07" db="EMBL/GenBank/DDBJ databases">
        <title>Rhodococcus cavernicolus sp. nov., isolated from a cave.</title>
        <authorList>
            <person name="Lee S.D."/>
        </authorList>
    </citation>
    <scope>NUCLEOTIDE SEQUENCE [LARGE SCALE GENOMIC DNA]</scope>
    <source>
        <strain evidence="2 3">C1-24</strain>
    </source>
</reference>
<proteinExistence type="predicted"/>
<dbReference type="Proteomes" id="UP000322244">
    <property type="component" value="Unassembled WGS sequence"/>
</dbReference>